<sequence length="46" mass="5255">MMGFTGFVRQATEMVVVVSWISLHPKDLCYLIMTIIIIIIMKIIKG</sequence>
<evidence type="ECO:0000313" key="1">
    <source>
        <dbReference type="EMBL" id="VDC95595.1"/>
    </source>
</evidence>
<proteinExistence type="predicted"/>
<dbReference type="EMBL" id="LR031872">
    <property type="protein sequence ID" value="VDC95595.1"/>
    <property type="molecule type" value="Genomic_DNA"/>
</dbReference>
<dbReference type="AlphaFoldDB" id="A0A3P6B0E3"/>
<organism evidence="1">
    <name type="scientific">Brassica oleracea</name>
    <name type="common">Wild cabbage</name>
    <dbReference type="NCBI Taxonomy" id="3712"/>
    <lineage>
        <taxon>Eukaryota</taxon>
        <taxon>Viridiplantae</taxon>
        <taxon>Streptophyta</taxon>
        <taxon>Embryophyta</taxon>
        <taxon>Tracheophyta</taxon>
        <taxon>Spermatophyta</taxon>
        <taxon>Magnoliopsida</taxon>
        <taxon>eudicotyledons</taxon>
        <taxon>Gunneridae</taxon>
        <taxon>Pentapetalae</taxon>
        <taxon>rosids</taxon>
        <taxon>malvids</taxon>
        <taxon>Brassicales</taxon>
        <taxon>Brassicaceae</taxon>
        <taxon>Brassiceae</taxon>
        <taxon>Brassica</taxon>
    </lineage>
</organism>
<accession>A0A3P6B0E3</accession>
<protein>
    <submittedName>
        <fullName evidence="1">Uncharacterized protein</fullName>
    </submittedName>
</protein>
<reference evidence="1" key="1">
    <citation type="submission" date="2018-11" db="EMBL/GenBank/DDBJ databases">
        <authorList>
            <consortium name="Genoscope - CEA"/>
            <person name="William W."/>
        </authorList>
    </citation>
    <scope>NUCLEOTIDE SEQUENCE</scope>
</reference>
<gene>
    <name evidence="1" type="ORF">BOLC3T18629H</name>
</gene>
<name>A0A3P6B0E3_BRAOL</name>